<dbReference type="PANTHER" id="PTHR24185">
    <property type="entry name" value="CALCIUM-INDEPENDENT PHOSPHOLIPASE A2-GAMMA"/>
    <property type="match status" value="1"/>
</dbReference>
<evidence type="ECO:0000313" key="4">
    <source>
        <dbReference type="EMBL" id="KAF2820771.1"/>
    </source>
</evidence>
<dbReference type="GO" id="GO:0019369">
    <property type="term" value="P:arachidonate metabolic process"/>
    <property type="evidence" value="ECO:0007669"/>
    <property type="project" value="TreeGrafter"/>
</dbReference>
<dbReference type="AlphaFoldDB" id="A0A6A6ZI68"/>
<name>A0A6A6ZI68_9PLEO</name>
<sequence length="474" mass="52517">MHLNDIFAHVSSYNELTAFAIPYVAETLLKDNYTTDVHTCLQQAPEFKFPCNHMICQGCCVGLGQRAYKDPNLFTFASCPICSAHCNVHIRLQPATAGVRVLSIDGGGVRAVVPIQFLRALENALGLDMPIQEHFDVSYGTSSVNLALYGLGLRLDEVYNMFKELSKRIFRGRVPFGIGVAAAAHSIIASLRKGQFPAEDIDGPLAELLGEFTMLDNSYMMSIGARIGFPVVNLKTLKTFIITSYNGIGKGPDTHNLGVESTYRVLRSDGPENEILIKDAIRCASAAPWYFTPHHIPNHGTYINGGLSSHNPGRWCCRNYKELIRAFVALTSLSLSHYIQYNFNGEHQFSSMRDMIRVTSKESTDVHPWMHRFNLPLDEELPNLADAQSIDSLGRAAEKYFTDRLTIHHYDAYPRMKEGITHAGVEFFVFLKIIVPSGCGAGQASFATANMKAGCVRDVAEWAQRAADSAVRVQ</sequence>
<accession>A0A6A6ZI68</accession>
<evidence type="ECO:0000256" key="2">
    <source>
        <dbReference type="PROSITE-ProRule" id="PRU01161"/>
    </source>
</evidence>
<comment type="caution">
    <text evidence="2">Lacks conserved residue(s) required for the propagation of feature annotation.</text>
</comment>
<dbReference type="InterPro" id="IPR016035">
    <property type="entry name" value="Acyl_Trfase/lysoPLipase"/>
</dbReference>
<evidence type="ECO:0000256" key="1">
    <source>
        <dbReference type="ARBA" id="ARBA00023098"/>
    </source>
</evidence>
<dbReference type="Gene3D" id="3.40.1090.10">
    <property type="entry name" value="Cytosolic phospholipase A2 catalytic domain"/>
    <property type="match status" value="1"/>
</dbReference>
<evidence type="ECO:0000313" key="5">
    <source>
        <dbReference type="Proteomes" id="UP000799424"/>
    </source>
</evidence>
<dbReference type="PROSITE" id="PS51635">
    <property type="entry name" value="PNPLA"/>
    <property type="match status" value="1"/>
</dbReference>
<dbReference type="GO" id="GO:0046486">
    <property type="term" value="P:glycerolipid metabolic process"/>
    <property type="evidence" value="ECO:0007669"/>
    <property type="project" value="UniProtKB-ARBA"/>
</dbReference>
<dbReference type="SUPFAM" id="SSF52151">
    <property type="entry name" value="FabD/lysophospholipase-like"/>
    <property type="match status" value="1"/>
</dbReference>
<protein>
    <submittedName>
        <fullName evidence="4">FabD/lysophospholipase-like protein</fullName>
    </submittedName>
</protein>
<keyword evidence="1" id="KW-0443">Lipid metabolism</keyword>
<dbReference type="GO" id="GO:0047499">
    <property type="term" value="F:calcium-independent phospholipase A2 activity"/>
    <property type="evidence" value="ECO:0007669"/>
    <property type="project" value="TreeGrafter"/>
</dbReference>
<dbReference type="EMBL" id="MU006239">
    <property type="protein sequence ID" value="KAF2820771.1"/>
    <property type="molecule type" value="Genomic_DNA"/>
</dbReference>
<dbReference type="Pfam" id="PF01734">
    <property type="entry name" value="Patatin"/>
    <property type="match status" value="1"/>
</dbReference>
<evidence type="ECO:0000259" key="3">
    <source>
        <dbReference type="PROSITE" id="PS51635"/>
    </source>
</evidence>
<reference evidence="4" key="1">
    <citation type="journal article" date="2020" name="Stud. Mycol.">
        <title>101 Dothideomycetes genomes: a test case for predicting lifestyles and emergence of pathogens.</title>
        <authorList>
            <person name="Haridas S."/>
            <person name="Albert R."/>
            <person name="Binder M."/>
            <person name="Bloem J."/>
            <person name="Labutti K."/>
            <person name="Salamov A."/>
            <person name="Andreopoulos B."/>
            <person name="Baker S."/>
            <person name="Barry K."/>
            <person name="Bills G."/>
            <person name="Bluhm B."/>
            <person name="Cannon C."/>
            <person name="Castanera R."/>
            <person name="Culley D."/>
            <person name="Daum C."/>
            <person name="Ezra D."/>
            <person name="Gonzalez J."/>
            <person name="Henrissat B."/>
            <person name="Kuo A."/>
            <person name="Liang C."/>
            <person name="Lipzen A."/>
            <person name="Lutzoni F."/>
            <person name="Magnuson J."/>
            <person name="Mondo S."/>
            <person name="Nolan M."/>
            <person name="Ohm R."/>
            <person name="Pangilinan J."/>
            <person name="Park H.-J."/>
            <person name="Ramirez L."/>
            <person name="Alfaro M."/>
            <person name="Sun H."/>
            <person name="Tritt A."/>
            <person name="Yoshinaga Y."/>
            <person name="Zwiers L.-H."/>
            <person name="Turgeon B."/>
            <person name="Goodwin S."/>
            <person name="Spatafora J."/>
            <person name="Crous P."/>
            <person name="Grigoriev I."/>
        </authorList>
    </citation>
    <scope>NUCLEOTIDE SEQUENCE</scope>
    <source>
        <strain evidence="4">CBS 113818</strain>
    </source>
</reference>
<organism evidence="4 5">
    <name type="scientific">Ophiobolus disseminans</name>
    <dbReference type="NCBI Taxonomy" id="1469910"/>
    <lineage>
        <taxon>Eukaryota</taxon>
        <taxon>Fungi</taxon>
        <taxon>Dikarya</taxon>
        <taxon>Ascomycota</taxon>
        <taxon>Pezizomycotina</taxon>
        <taxon>Dothideomycetes</taxon>
        <taxon>Pleosporomycetidae</taxon>
        <taxon>Pleosporales</taxon>
        <taxon>Pleosporineae</taxon>
        <taxon>Phaeosphaeriaceae</taxon>
        <taxon>Ophiobolus</taxon>
    </lineage>
</organism>
<feature type="domain" description="PNPLA" evidence="3">
    <location>
        <begin position="102"/>
        <end position="317"/>
    </location>
</feature>
<dbReference type="InterPro" id="IPR002641">
    <property type="entry name" value="PNPLA_dom"/>
</dbReference>
<keyword evidence="5" id="KW-1185">Reference proteome</keyword>
<dbReference type="Proteomes" id="UP000799424">
    <property type="component" value="Unassembled WGS sequence"/>
</dbReference>
<dbReference type="GO" id="GO:0016020">
    <property type="term" value="C:membrane"/>
    <property type="evidence" value="ECO:0007669"/>
    <property type="project" value="TreeGrafter"/>
</dbReference>
<dbReference type="PANTHER" id="PTHR24185:SF8">
    <property type="entry name" value="PNPLA DOMAIN-CONTAINING PROTEIN"/>
    <property type="match status" value="1"/>
</dbReference>
<dbReference type="OrthoDB" id="194358at2759"/>
<gene>
    <name evidence="4" type="ORF">CC86DRAFT_386823</name>
</gene>
<proteinExistence type="predicted"/>